<evidence type="ECO:0000313" key="2">
    <source>
        <dbReference type="EMBL" id="MBM3331211.1"/>
    </source>
</evidence>
<organism evidence="2 3">
    <name type="scientific">candidate division WOR-3 bacterium</name>
    <dbReference type="NCBI Taxonomy" id="2052148"/>
    <lineage>
        <taxon>Bacteria</taxon>
        <taxon>Bacteria division WOR-3</taxon>
    </lineage>
</organism>
<dbReference type="Gene3D" id="2.150.10.10">
    <property type="entry name" value="Serralysin-like metalloprotease, C-terminal"/>
    <property type="match status" value="1"/>
</dbReference>
<gene>
    <name evidence="2" type="ORF">FJY68_05075</name>
</gene>
<evidence type="ECO:0000313" key="3">
    <source>
        <dbReference type="Proteomes" id="UP000779900"/>
    </source>
</evidence>
<keyword evidence="1" id="KW-0732">Signal</keyword>
<dbReference type="Proteomes" id="UP000779900">
    <property type="component" value="Unassembled WGS sequence"/>
</dbReference>
<evidence type="ECO:0000256" key="1">
    <source>
        <dbReference type="SAM" id="SignalP"/>
    </source>
</evidence>
<accession>A0A938BPI4</accession>
<evidence type="ECO:0008006" key="4">
    <source>
        <dbReference type="Google" id="ProtNLM"/>
    </source>
</evidence>
<proteinExistence type="predicted"/>
<feature type="signal peptide" evidence="1">
    <location>
        <begin position="1"/>
        <end position="17"/>
    </location>
</feature>
<protein>
    <recommendedName>
        <fullName evidence="4">Peptidase S74 domain-containing protein</fullName>
    </recommendedName>
</protein>
<feature type="chain" id="PRO_5038033896" description="Peptidase S74 domain-containing protein" evidence="1">
    <location>
        <begin position="18"/>
        <end position="595"/>
    </location>
</feature>
<reference evidence="2" key="1">
    <citation type="submission" date="2019-03" db="EMBL/GenBank/DDBJ databases">
        <title>Lake Tanganyika Metagenome-Assembled Genomes (MAGs).</title>
        <authorList>
            <person name="Tran P."/>
        </authorList>
    </citation>
    <scope>NUCLEOTIDE SEQUENCE</scope>
    <source>
        <strain evidence="2">K_DeepCast_150m_m2_040</strain>
    </source>
</reference>
<dbReference type="AlphaFoldDB" id="A0A938BPI4"/>
<sequence>MRKASVVVLLCVGILFAAGPTMQMQPVGRVRVNYLPTGVPQHINLQGYLTDTTGNPINGSKSMRFDIFRGGSSVWNETQTVDVDGGLFSVVMGSTTPIPYSVFEPGTTCELQLTIGGQALSPRVEMTSVGHAYRSVKSDTAVYALSGQNQQYVDSAGGAVRVGGLNLTGIDSRYVNEGQSNSVTKAMIVANAIDSSKIATDAVTSYEIEAGAVGSAELGFASVTSAKILDGTIAAADLNQMGATTNQVIKWTGSAWAPRNDSLGAGDNTWMRSGSDSVLYTVNQLGLAKGGASNLLYGTNRFTHVNFGVSCTTGASGQDYSYATVSGGYANKADGSGCATVGGGNRNAASGQYATVGGGDENSAGGRYATVPGGNDCIAAADYSFAVGDNSEVVFDHGNSAAFNGQTTTASGQTRVGILSKASGSFTIDHPLDPRGKILNHYFVESPDMSNVYSGSVVLSASGRGEVSLPDYFDALNRNPRVQLTGVGTTEVVYVAEDINGNRFVVGGKPGAKVYWQVTGDRKDPSAEITRIIMPVEQPKTGQLAGHSLDDDFLRSTKGQLERMGAGGQFSFRTAEGRKLYERIERHAEQQGGER</sequence>
<comment type="caution">
    <text evidence="2">The sequence shown here is derived from an EMBL/GenBank/DDBJ whole genome shotgun (WGS) entry which is preliminary data.</text>
</comment>
<dbReference type="InterPro" id="IPR011049">
    <property type="entry name" value="Serralysin-like_metalloprot_C"/>
</dbReference>
<dbReference type="EMBL" id="VGIR01000022">
    <property type="protein sequence ID" value="MBM3331211.1"/>
    <property type="molecule type" value="Genomic_DNA"/>
</dbReference>
<name>A0A938BPI4_UNCW3</name>